<dbReference type="RefSeq" id="WP_015558429.1">
    <property type="nucleotide sequence ID" value="NC_021039.1"/>
</dbReference>
<dbReference type="KEGG" id="rch:RUM_14110"/>
<dbReference type="Pfam" id="PF02559">
    <property type="entry name" value="CarD_TRCF_RID"/>
    <property type="match status" value="1"/>
</dbReference>
<dbReference type="AlphaFoldDB" id="D4LD27"/>
<sequence length="173" mass="19773">MEFEIGSWVMYSATGICRILSREKKCFDGVHETEYYKLEPLREGTHSVYYIPVLTAASKLRPLMDAPQVHELIQHIQDLPCRWCADRNARKELFHHILRQDDPKQLLAMVKSLHTQQEAQSRAGKKLSSSDEAALHSAEQILNEEFALALHMQPGEIPLLVQQALHTTSRAES</sequence>
<evidence type="ECO:0000259" key="1">
    <source>
        <dbReference type="SMART" id="SM01058"/>
    </source>
</evidence>
<dbReference type="Gene3D" id="1.20.58.1290">
    <property type="entry name" value="CarD-like, C-terminal domain"/>
    <property type="match status" value="1"/>
</dbReference>
<proteinExistence type="predicted"/>
<dbReference type="HOGENOM" id="CLU_048259_2_1_9"/>
<accession>D4LD27</accession>
<protein>
    <submittedName>
        <fullName evidence="2">Transcriptional regulators, similar to M. xanthus CarD</fullName>
    </submittedName>
</protein>
<dbReference type="PATRIC" id="fig|213810.4.peg.1307"/>
<name>D4LD27_RUMC1</name>
<dbReference type="STRING" id="213810.RUM_14110"/>
<dbReference type="InterPro" id="IPR042215">
    <property type="entry name" value="CarD-like_C"/>
</dbReference>
<gene>
    <name evidence="2" type="ordered locus">RUM_14110</name>
</gene>
<dbReference type="EMBL" id="FP929052">
    <property type="protein sequence ID" value="CBL17522.1"/>
    <property type="molecule type" value="Genomic_DNA"/>
</dbReference>
<keyword evidence="3" id="KW-1185">Reference proteome</keyword>
<feature type="domain" description="CarD-like/TRCF RNAP-interacting" evidence="1">
    <location>
        <begin position="2"/>
        <end position="114"/>
    </location>
</feature>
<dbReference type="SMART" id="SM01058">
    <property type="entry name" value="CarD_TRCF"/>
    <property type="match status" value="1"/>
</dbReference>
<dbReference type="GeneID" id="83156139"/>
<dbReference type="InterPro" id="IPR003711">
    <property type="entry name" value="CarD-like/TRCF_RID"/>
</dbReference>
<reference evidence="2" key="1">
    <citation type="submission" date="2010-03" db="EMBL/GenBank/DDBJ databases">
        <title>The genome sequence of Ruminococcus sp. 18P13.</title>
        <authorList>
            <consortium name="metaHIT consortium -- http://www.metahit.eu/"/>
            <person name="Pajon A."/>
            <person name="Turner K."/>
            <person name="Parkhill J."/>
            <person name="Bernalier A."/>
        </authorList>
    </citation>
    <scope>NUCLEOTIDE SEQUENCE [LARGE SCALE GENOMIC DNA]</scope>
    <source>
        <strain evidence="2">Type strain: 18P13</strain>
    </source>
</reference>
<evidence type="ECO:0000313" key="3">
    <source>
        <dbReference type="Proteomes" id="UP000007054"/>
    </source>
</evidence>
<evidence type="ECO:0000313" key="2">
    <source>
        <dbReference type="EMBL" id="CBL17522.1"/>
    </source>
</evidence>
<dbReference type="Gene3D" id="2.40.10.170">
    <property type="match status" value="1"/>
</dbReference>
<organism evidence="2 3">
    <name type="scientific">Ruminococcus champanellensis (strain DSM 18848 / JCM 17042 / KCTC 15320 / 18P13)</name>
    <dbReference type="NCBI Taxonomy" id="213810"/>
    <lineage>
        <taxon>Bacteria</taxon>
        <taxon>Bacillati</taxon>
        <taxon>Bacillota</taxon>
        <taxon>Clostridia</taxon>
        <taxon>Eubacteriales</taxon>
        <taxon>Oscillospiraceae</taxon>
        <taxon>Ruminococcus</taxon>
    </lineage>
</organism>
<dbReference type="Proteomes" id="UP000007054">
    <property type="component" value="Chromosome"/>
</dbReference>
<reference evidence="2" key="2">
    <citation type="submission" date="2010-03" db="EMBL/GenBank/DDBJ databases">
        <authorList>
            <person name="Pajon A."/>
        </authorList>
    </citation>
    <scope>NUCLEOTIDE SEQUENCE</scope>
    <source>
        <strain evidence="2">Type strain: 18P13</strain>
    </source>
</reference>